<evidence type="ECO:0000313" key="2">
    <source>
        <dbReference type="Proteomes" id="UP000533476"/>
    </source>
</evidence>
<dbReference type="AlphaFoldDB" id="A0A7Y0L752"/>
<proteinExistence type="predicted"/>
<dbReference type="EMBL" id="JABBVZ010000095">
    <property type="protein sequence ID" value="NMP24253.1"/>
    <property type="molecule type" value="Genomic_DNA"/>
</dbReference>
<dbReference type="RefSeq" id="WP_169102201.1">
    <property type="nucleotide sequence ID" value="NZ_JABBVZ010000095.1"/>
</dbReference>
<organism evidence="1 2">
    <name type="scientific">Sulfobacillus harzensis</name>
    <dbReference type="NCBI Taxonomy" id="2729629"/>
    <lineage>
        <taxon>Bacteria</taxon>
        <taxon>Bacillati</taxon>
        <taxon>Bacillota</taxon>
        <taxon>Clostridia</taxon>
        <taxon>Eubacteriales</taxon>
        <taxon>Clostridiales Family XVII. Incertae Sedis</taxon>
        <taxon>Sulfobacillus</taxon>
    </lineage>
</organism>
<name>A0A7Y0L752_9FIRM</name>
<sequence length="95" mass="10679">MPGVIHDDSDAMSFWDYVYGGELDLSDLEAECLRVARETWDTVALERQRAIDHARDRQHNLAELVEKAKTALPFVEDDPALAALLTQLVKQIEAA</sequence>
<dbReference type="Proteomes" id="UP000533476">
    <property type="component" value="Unassembled WGS sequence"/>
</dbReference>
<gene>
    <name evidence="1" type="ORF">HIJ39_18130</name>
</gene>
<protein>
    <submittedName>
        <fullName evidence="1">Uncharacterized protein</fullName>
    </submittedName>
</protein>
<reference evidence="1 2" key="1">
    <citation type="submission" date="2020-04" db="EMBL/GenBank/DDBJ databases">
        <authorList>
            <person name="Zhang R."/>
            <person name="Schippers A."/>
        </authorList>
    </citation>
    <scope>NUCLEOTIDE SEQUENCE [LARGE SCALE GENOMIC DNA]</scope>
    <source>
        <strain evidence="1 2">DSM 109850</strain>
    </source>
</reference>
<comment type="caution">
    <text evidence="1">The sequence shown here is derived from an EMBL/GenBank/DDBJ whole genome shotgun (WGS) entry which is preliminary data.</text>
</comment>
<keyword evidence="2" id="KW-1185">Reference proteome</keyword>
<evidence type="ECO:0000313" key="1">
    <source>
        <dbReference type="EMBL" id="NMP24253.1"/>
    </source>
</evidence>
<accession>A0A7Y0L752</accession>